<sequence length="438" mass="50762">MNLKPGLWQQQTLKLQMTQELSQAIALLQYSTQELSSFLEEKAIENPLLKIEPGQSIDSKRGRSKGKIQKDKQSWIEQIGSENKTLDVYLQSQINMRRLSEEERIVIDELIYHIDENGYLCASLEEIAAKLNTSTHKVEEGLTIIQELEPAGIGARDLKECLLLQLTRQERRHELAERIIQDYFTLFAEKKWKELAKLLRVTPAEIQQVYDAIQVLNPRPASIFQRDPAVYIIPDVVIKWDGEAFSISVFDEALPKISFNDQYYKQFASHQDKQVGRFLQEKQQDYFWIVRALEQRKETLTKVAVKIVEKQQDFFTKGPAYLKPMTMKDISEELEIHESTVSRAVREKYAQTPFGLYDLKFFFSSTIQTTSSESASSQQVRDLMKTLVEQENKQKPLSDQVIVNALNEENGIVVSRRTIAKYRDQLGIPSSSKRKRYE</sequence>
<evidence type="ECO:0000256" key="7">
    <source>
        <dbReference type="ARBA" id="ARBA00023125"/>
    </source>
</evidence>
<evidence type="ECO:0000256" key="8">
    <source>
        <dbReference type="ARBA" id="ARBA00023163"/>
    </source>
</evidence>
<dbReference type="PANTHER" id="PTHR32248">
    <property type="entry name" value="RNA POLYMERASE SIGMA-54 FACTOR"/>
    <property type="match status" value="1"/>
</dbReference>
<dbReference type="EMBL" id="SWBM01000005">
    <property type="protein sequence ID" value="TKC15263.1"/>
    <property type="molecule type" value="Genomic_DNA"/>
</dbReference>
<dbReference type="InterPro" id="IPR000394">
    <property type="entry name" value="RNA_pol_sigma_54"/>
</dbReference>
<dbReference type="GO" id="GO:0001216">
    <property type="term" value="F:DNA-binding transcription activator activity"/>
    <property type="evidence" value="ECO:0007669"/>
    <property type="project" value="InterPro"/>
</dbReference>
<feature type="domain" description="RNA polymerase sigma factor 54 core-binding" evidence="10">
    <location>
        <begin position="76"/>
        <end position="263"/>
    </location>
</feature>
<evidence type="ECO:0000256" key="2">
    <source>
        <dbReference type="ARBA" id="ARBA00022478"/>
    </source>
</evidence>
<dbReference type="PIRSF" id="PIRSF000774">
    <property type="entry name" value="RpoN"/>
    <property type="match status" value="1"/>
</dbReference>
<organism evidence="11 12">
    <name type="scientific">Robertmurraya kyonggiensis</name>
    <dbReference type="NCBI Taxonomy" id="1037680"/>
    <lineage>
        <taxon>Bacteria</taxon>
        <taxon>Bacillati</taxon>
        <taxon>Bacillota</taxon>
        <taxon>Bacilli</taxon>
        <taxon>Bacillales</taxon>
        <taxon>Bacillaceae</taxon>
        <taxon>Robertmurraya</taxon>
    </lineage>
</organism>
<keyword evidence="12" id="KW-1185">Reference proteome</keyword>
<dbReference type="Gene3D" id="1.10.10.1330">
    <property type="entry name" value="RNA polymerase sigma-54 factor, core-binding domain"/>
    <property type="match status" value="1"/>
</dbReference>
<evidence type="ECO:0000313" key="11">
    <source>
        <dbReference type="EMBL" id="TKC15263.1"/>
    </source>
</evidence>
<dbReference type="Pfam" id="PF04552">
    <property type="entry name" value="Sigma54_DBD"/>
    <property type="match status" value="1"/>
</dbReference>
<dbReference type="AlphaFoldDB" id="A0A4U1D0R5"/>
<evidence type="ECO:0000256" key="3">
    <source>
        <dbReference type="ARBA" id="ARBA00022679"/>
    </source>
</evidence>
<protein>
    <submittedName>
        <fullName evidence="11">RNA polymerase factor sigma-54</fullName>
    </submittedName>
</protein>
<dbReference type="PRINTS" id="PR00045">
    <property type="entry name" value="SIGMA54FCT"/>
</dbReference>
<dbReference type="Pfam" id="PF04963">
    <property type="entry name" value="Sigma54_CBD"/>
    <property type="match status" value="1"/>
</dbReference>
<comment type="caution">
    <text evidence="11">The sequence shown here is derived from an EMBL/GenBank/DDBJ whole genome shotgun (WGS) entry which is preliminary data.</text>
</comment>
<dbReference type="Gene3D" id="1.10.10.60">
    <property type="entry name" value="Homeodomain-like"/>
    <property type="match status" value="1"/>
</dbReference>
<keyword evidence="5" id="KW-0805">Transcription regulation</keyword>
<keyword evidence="7" id="KW-0238">DNA-binding</keyword>
<keyword evidence="2" id="KW-0240">DNA-directed RNA polymerase</keyword>
<feature type="domain" description="RNA polymerase sigma factor 54 DNA-binding" evidence="9">
    <location>
        <begin position="278"/>
        <end position="436"/>
    </location>
</feature>
<evidence type="ECO:0000256" key="6">
    <source>
        <dbReference type="ARBA" id="ARBA00023082"/>
    </source>
</evidence>
<dbReference type="Pfam" id="PF00309">
    <property type="entry name" value="Sigma54_AID"/>
    <property type="match status" value="1"/>
</dbReference>
<dbReference type="OrthoDB" id="9814402at2"/>
<dbReference type="PANTHER" id="PTHR32248:SF4">
    <property type="entry name" value="RNA POLYMERASE SIGMA-54 FACTOR"/>
    <property type="match status" value="1"/>
</dbReference>
<dbReference type="PROSITE" id="PS00718">
    <property type="entry name" value="SIGMA54_2"/>
    <property type="match status" value="1"/>
</dbReference>
<evidence type="ECO:0000259" key="10">
    <source>
        <dbReference type="Pfam" id="PF04963"/>
    </source>
</evidence>
<dbReference type="GO" id="GO:0000428">
    <property type="term" value="C:DNA-directed RNA polymerase complex"/>
    <property type="evidence" value="ECO:0007669"/>
    <property type="project" value="UniProtKB-KW"/>
</dbReference>
<dbReference type="GO" id="GO:0016779">
    <property type="term" value="F:nucleotidyltransferase activity"/>
    <property type="evidence" value="ECO:0007669"/>
    <property type="project" value="UniProtKB-KW"/>
</dbReference>
<keyword evidence="6" id="KW-0731">Sigma factor</keyword>
<evidence type="ECO:0000256" key="1">
    <source>
        <dbReference type="ARBA" id="ARBA00008798"/>
    </source>
</evidence>
<evidence type="ECO:0000256" key="5">
    <source>
        <dbReference type="ARBA" id="ARBA00023015"/>
    </source>
</evidence>
<reference evidence="11 12" key="1">
    <citation type="journal article" date="2011" name="J. Microbiol.">
        <title>Bacillus kyonggiensis sp. nov., isolated from soil of a lettuce field.</title>
        <authorList>
            <person name="Dong K."/>
            <person name="Lee S."/>
        </authorList>
    </citation>
    <scope>NUCLEOTIDE SEQUENCE [LARGE SCALE GENOMIC DNA]</scope>
    <source>
        <strain evidence="11 12">NB22</strain>
    </source>
</reference>
<accession>A0A4U1D0R5</accession>
<name>A0A4U1D0R5_9BACI</name>
<keyword evidence="4" id="KW-0548">Nucleotidyltransferase</keyword>
<evidence type="ECO:0000259" key="9">
    <source>
        <dbReference type="Pfam" id="PF04552"/>
    </source>
</evidence>
<dbReference type="InterPro" id="IPR007634">
    <property type="entry name" value="RNA_pol_sigma_54_DNA-bd"/>
</dbReference>
<keyword evidence="3" id="KW-0808">Transferase</keyword>
<comment type="similarity">
    <text evidence="1">Belongs to the sigma-54 factor family.</text>
</comment>
<proteinExistence type="inferred from homology"/>
<dbReference type="NCBIfam" id="TIGR02395">
    <property type="entry name" value="rpoN_sigma"/>
    <property type="match status" value="1"/>
</dbReference>
<dbReference type="InterPro" id="IPR038709">
    <property type="entry name" value="RpoN_core-bd_sf"/>
</dbReference>
<dbReference type="GO" id="GO:0003677">
    <property type="term" value="F:DNA binding"/>
    <property type="evidence" value="ECO:0007669"/>
    <property type="project" value="UniProtKB-KW"/>
</dbReference>
<dbReference type="GO" id="GO:0016987">
    <property type="term" value="F:sigma factor activity"/>
    <property type="evidence" value="ECO:0007669"/>
    <property type="project" value="UniProtKB-KW"/>
</dbReference>
<dbReference type="PROSITE" id="PS50044">
    <property type="entry name" value="SIGMA54_3"/>
    <property type="match status" value="1"/>
</dbReference>
<dbReference type="GO" id="GO:0006352">
    <property type="term" value="P:DNA-templated transcription initiation"/>
    <property type="evidence" value="ECO:0007669"/>
    <property type="project" value="InterPro"/>
</dbReference>
<dbReference type="Proteomes" id="UP000307756">
    <property type="component" value="Unassembled WGS sequence"/>
</dbReference>
<dbReference type="InterPro" id="IPR007046">
    <property type="entry name" value="RNA_pol_sigma_54_core-bd"/>
</dbReference>
<evidence type="ECO:0000256" key="4">
    <source>
        <dbReference type="ARBA" id="ARBA00022695"/>
    </source>
</evidence>
<evidence type="ECO:0000313" key="12">
    <source>
        <dbReference type="Proteomes" id="UP000307756"/>
    </source>
</evidence>
<dbReference type="RefSeq" id="WP_136832874.1">
    <property type="nucleotide sequence ID" value="NZ_SWBM01000005.1"/>
</dbReference>
<gene>
    <name evidence="11" type="primary">rpoN</name>
    <name evidence="11" type="ORF">FA727_17675</name>
</gene>
<keyword evidence="8" id="KW-0804">Transcription</keyword>